<accession>A0ABM5J0M6</accession>
<feature type="domain" description="DRBM" evidence="3">
    <location>
        <begin position="93"/>
        <end position="156"/>
    </location>
</feature>
<dbReference type="SUPFAM" id="SSF54768">
    <property type="entry name" value="dsRNA-binding domain-like"/>
    <property type="match status" value="2"/>
</dbReference>
<evidence type="ECO:0000313" key="5">
    <source>
        <dbReference type="Proteomes" id="UP001652700"/>
    </source>
</evidence>
<name>A0ABM5J0M6_DIAVI</name>
<evidence type="ECO:0000313" key="4">
    <source>
        <dbReference type="EnsemblMetazoa" id="XP_028155707.2"/>
    </source>
</evidence>
<feature type="domain" description="DRBM" evidence="3">
    <location>
        <begin position="40"/>
        <end position="75"/>
    </location>
</feature>
<evidence type="ECO:0000259" key="3">
    <source>
        <dbReference type="PROSITE" id="PS50137"/>
    </source>
</evidence>
<dbReference type="GeneID" id="114349509"/>
<dbReference type="PANTHER" id="PTHR46205:SF3">
    <property type="entry name" value="LOQUACIOUS, ISOFORM B"/>
    <property type="match status" value="1"/>
</dbReference>
<keyword evidence="5" id="KW-1185">Reference proteome</keyword>
<keyword evidence="1 2" id="KW-0694">RNA-binding</keyword>
<dbReference type="InterPro" id="IPR051247">
    <property type="entry name" value="RLC_Component"/>
</dbReference>
<evidence type="ECO:0000256" key="2">
    <source>
        <dbReference type="PROSITE-ProRule" id="PRU00266"/>
    </source>
</evidence>
<dbReference type="Proteomes" id="UP001652700">
    <property type="component" value="Unplaced"/>
</dbReference>
<evidence type="ECO:0000256" key="1">
    <source>
        <dbReference type="ARBA" id="ARBA00022884"/>
    </source>
</evidence>
<dbReference type="EnsemblMetazoa" id="XM_028299906.2">
    <property type="protein sequence ID" value="XP_028155707.2"/>
    <property type="gene ID" value="LOC114349509"/>
</dbReference>
<protein>
    <recommendedName>
        <fullName evidence="3">DRBM domain-containing protein</fullName>
    </recommendedName>
</protein>
<organism evidence="4 5">
    <name type="scientific">Diabrotica virgifera virgifera</name>
    <name type="common">western corn rootworm</name>
    <dbReference type="NCBI Taxonomy" id="50390"/>
    <lineage>
        <taxon>Eukaryota</taxon>
        <taxon>Metazoa</taxon>
        <taxon>Ecdysozoa</taxon>
        <taxon>Arthropoda</taxon>
        <taxon>Hexapoda</taxon>
        <taxon>Insecta</taxon>
        <taxon>Pterygota</taxon>
        <taxon>Neoptera</taxon>
        <taxon>Endopterygota</taxon>
        <taxon>Coleoptera</taxon>
        <taxon>Polyphaga</taxon>
        <taxon>Cucujiformia</taxon>
        <taxon>Chrysomeloidea</taxon>
        <taxon>Chrysomelidae</taxon>
        <taxon>Galerucinae</taxon>
        <taxon>Diabroticina</taxon>
        <taxon>Diabroticites</taxon>
        <taxon>Diabrotica</taxon>
    </lineage>
</organism>
<proteinExistence type="predicted"/>
<dbReference type="CDD" id="cd00048">
    <property type="entry name" value="DSRM_SF"/>
    <property type="match status" value="1"/>
</dbReference>
<sequence>MFQCSDVTMIRSPISILEEKFVRSKPVYIYGDPANQGYGFTCTVKVGGITAHGNAFTKKEAKQRAAEEALILLGNNIKTSTTVNTSISFDATNYISFLNEHAQKNRLSSPIYIDRPRAGTYVIECYYAGLTGFGEGANKKIAKQLAAKSTYERIDSTEINVLSDHLNNSFPQDGPSPEQILDLYKDIKKKDESKRQIIDSEISLPKFQVEVKEEDVIEKLRLAGHRYNPIVLQTNPFVLALHLGERATVLGCGNTRKEAEKDLLTEADIIFFSSEL</sequence>
<reference evidence="4" key="1">
    <citation type="submission" date="2025-05" db="UniProtKB">
        <authorList>
            <consortium name="EnsemblMetazoa"/>
        </authorList>
    </citation>
    <scope>IDENTIFICATION</scope>
</reference>
<dbReference type="PROSITE" id="PS50137">
    <property type="entry name" value="DS_RBD"/>
    <property type="match status" value="2"/>
</dbReference>
<dbReference type="PANTHER" id="PTHR46205">
    <property type="entry name" value="LOQUACIOUS, ISOFORM B"/>
    <property type="match status" value="1"/>
</dbReference>
<dbReference type="InterPro" id="IPR014720">
    <property type="entry name" value="dsRBD_dom"/>
</dbReference>
<dbReference type="Pfam" id="PF00035">
    <property type="entry name" value="dsrm"/>
    <property type="match status" value="2"/>
</dbReference>
<dbReference type="Gene3D" id="3.30.160.20">
    <property type="match status" value="2"/>
</dbReference>
<dbReference type="RefSeq" id="XP_028155707.2">
    <property type="nucleotide sequence ID" value="XM_028299906.2"/>
</dbReference>
<dbReference type="SMART" id="SM00358">
    <property type="entry name" value="DSRM"/>
    <property type="match status" value="2"/>
</dbReference>